<dbReference type="InterPro" id="IPR005616">
    <property type="entry name" value="CcmH/CycL/Ccl2/NrfF_N"/>
</dbReference>
<dbReference type="CDD" id="cd16378">
    <property type="entry name" value="CcmH_N"/>
    <property type="match status" value="1"/>
</dbReference>
<dbReference type="GO" id="GO:0005886">
    <property type="term" value="C:plasma membrane"/>
    <property type="evidence" value="ECO:0007669"/>
    <property type="project" value="TreeGrafter"/>
</dbReference>
<dbReference type="EMBL" id="CAEZTI010000050">
    <property type="protein sequence ID" value="CAB4560552.1"/>
    <property type="molecule type" value="Genomic_DNA"/>
</dbReference>
<evidence type="ECO:0000256" key="4">
    <source>
        <dbReference type="ARBA" id="ARBA00022729"/>
    </source>
</evidence>
<keyword evidence="4" id="KW-0732">Signal</keyword>
<accession>A0A6J6D9L8</accession>
<sequence length="161" mass="17586">MKKLKSWPVWMLMGFIVVALLAIGSTRDSGPMTQGDRIDSITKHIACPTCDGESVYVSRATAAENIRKQVARDVAAGELSDDEIVASIARTFKAQVLLVPRATGFDSLVWVLPIAVLICAVAGLWVAFRRWRGQNVLDATDEDVAMVEKLLAEDPTDEENV</sequence>
<keyword evidence="6" id="KW-0812">Transmembrane</keyword>
<keyword evidence="3" id="KW-0479">Metal-binding</keyword>
<evidence type="ECO:0000256" key="2">
    <source>
        <dbReference type="ARBA" id="ARBA00022617"/>
    </source>
</evidence>
<comment type="similarity">
    <text evidence="1">Belongs to the CcmH/CycL/Ccl2/NrfF family.</text>
</comment>
<dbReference type="PANTHER" id="PTHR47870:SF4">
    <property type="entry name" value="CYTOCHROME C-TYPE BIOGENESIS PROTEIN CYCH"/>
    <property type="match status" value="1"/>
</dbReference>
<dbReference type="GO" id="GO:0046872">
    <property type="term" value="F:metal ion binding"/>
    <property type="evidence" value="ECO:0007669"/>
    <property type="project" value="UniProtKB-KW"/>
</dbReference>
<gene>
    <name evidence="8" type="ORF">UFOPK1619_00367</name>
</gene>
<evidence type="ECO:0000256" key="5">
    <source>
        <dbReference type="ARBA" id="ARBA00023004"/>
    </source>
</evidence>
<evidence type="ECO:0000313" key="8">
    <source>
        <dbReference type="EMBL" id="CAB4560552.1"/>
    </source>
</evidence>
<evidence type="ECO:0000256" key="1">
    <source>
        <dbReference type="ARBA" id="ARBA00010342"/>
    </source>
</evidence>
<dbReference type="InterPro" id="IPR038297">
    <property type="entry name" value="CcmH/CycL/NrfF/Ccl2_sf"/>
</dbReference>
<reference evidence="8" key="1">
    <citation type="submission" date="2020-05" db="EMBL/GenBank/DDBJ databases">
        <authorList>
            <person name="Chiriac C."/>
            <person name="Salcher M."/>
            <person name="Ghai R."/>
            <person name="Kavagutti S V."/>
        </authorList>
    </citation>
    <scope>NUCLEOTIDE SEQUENCE</scope>
</reference>
<dbReference type="InterPro" id="IPR051263">
    <property type="entry name" value="C-type_cytochrome_biogenesis"/>
</dbReference>
<dbReference type="Pfam" id="PF03918">
    <property type="entry name" value="CcmH"/>
    <property type="match status" value="1"/>
</dbReference>
<evidence type="ECO:0000256" key="3">
    <source>
        <dbReference type="ARBA" id="ARBA00022723"/>
    </source>
</evidence>
<keyword evidence="2" id="KW-0349">Heme</keyword>
<feature type="transmembrane region" description="Helical" evidence="6">
    <location>
        <begin position="107"/>
        <end position="128"/>
    </location>
</feature>
<protein>
    <submittedName>
        <fullName evidence="8">Unannotated protein</fullName>
    </submittedName>
</protein>
<dbReference type="AlphaFoldDB" id="A0A6J6D9L8"/>
<feature type="domain" description="CcmH/CycL/Ccl2/NrfF N-terminal" evidence="7">
    <location>
        <begin position="21"/>
        <end position="151"/>
    </location>
</feature>
<keyword evidence="6" id="KW-1133">Transmembrane helix</keyword>
<dbReference type="PANTHER" id="PTHR47870">
    <property type="entry name" value="CYTOCHROME C-TYPE BIOGENESIS PROTEIN CCMH"/>
    <property type="match status" value="1"/>
</dbReference>
<dbReference type="Gene3D" id="1.10.8.640">
    <property type="entry name" value="Cytochrome C biogenesis protein"/>
    <property type="match status" value="1"/>
</dbReference>
<evidence type="ECO:0000259" key="7">
    <source>
        <dbReference type="Pfam" id="PF03918"/>
    </source>
</evidence>
<keyword evidence="5" id="KW-0408">Iron</keyword>
<proteinExistence type="inferred from homology"/>
<name>A0A6J6D9L8_9ZZZZ</name>
<evidence type="ECO:0000256" key="6">
    <source>
        <dbReference type="SAM" id="Phobius"/>
    </source>
</evidence>
<organism evidence="8">
    <name type="scientific">freshwater metagenome</name>
    <dbReference type="NCBI Taxonomy" id="449393"/>
    <lineage>
        <taxon>unclassified sequences</taxon>
        <taxon>metagenomes</taxon>
        <taxon>ecological metagenomes</taxon>
    </lineage>
</organism>
<keyword evidence="6" id="KW-0472">Membrane</keyword>
<feature type="transmembrane region" description="Helical" evidence="6">
    <location>
        <begin position="7"/>
        <end position="25"/>
    </location>
</feature>